<sequence length="139" mass="15199">MEITMLTVVGVVGIVSVSALDAIRNDGVGVGDYLRRMRKGLVWGGFLSLVPCLLLFLANQDGVKKGEPAYTLLQWLIALPLSALLFTTLFTLLFVFRPHPSNNSFGFLQSFTLLFWASAVALLFYLSVYIVNQAALLAA</sequence>
<evidence type="ECO:0000256" key="1">
    <source>
        <dbReference type="SAM" id="Phobius"/>
    </source>
</evidence>
<keyword evidence="1" id="KW-1133">Transmembrane helix</keyword>
<keyword evidence="3" id="KW-1185">Reference proteome</keyword>
<keyword evidence="1" id="KW-0472">Membrane</keyword>
<evidence type="ECO:0000313" key="3">
    <source>
        <dbReference type="Proteomes" id="UP000292544"/>
    </source>
</evidence>
<feature type="transmembrane region" description="Helical" evidence="1">
    <location>
        <begin position="41"/>
        <end position="58"/>
    </location>
</feature>
<comment type="caution">
    <text evidence="2">The sequence shown here is derived from an EMBL/GenBank/DDBJ whole genome shotgun (WGS) entry which is preliminary data.</text>
</comment>
<organism evidence="2 3">
    <name type="scientific">Corallincola spongiicola</name>
    <dbReference type="NCBI Taxonomy" id="2520508"/>
    <lineage>
        <taxon>Bacteria</taxon>
        <taxon>Pseudomonadati</taxon>
        <taxon>Pseudomonadota</taxon>
        <taxon>Gammaproteobacteria</taxon>
        <taxon>Alteromonadales</taxon>
        <taxon>Psychromonadaceae</taxon>
        <taxon>Corallincola</taxon>
    </lineage>
</organism>
<reference evidence="3" key="1">
    <citation type="submission" date="2019-02" db="EMBL/GenBank/DDBJ databases">
        <title>Draft genome sequence of Muricauda sp. 176CP4-71.</title>
        <authorList>
            <person name="Park J.-S."/>
        </authorList>
    </citation>
    <scope>NUCLEOTIDE SEQUENCE [LARGE SCALE GENOMIC DNA]</scope>
    <source>
        <strain evidence="3">176GS2-150</strain>
    </source>
</reference>
<proteinExistence type="predicted"/>
<name>A0ABY1WV60_9GAMM</name>
<evidence type="ECO:0000313" key="2">
    <source>
        <dbReference type="EMBL" id="TAA48641.1"/>
    </source>
</evidence>
<dbReference type="Proteomes" id="UP000292544">
    <property type="component" value="Unassembled WGS sequence"/>
</dbReference>
<gene>
    <name evidence="2" type="ORF">EXY25_05330</name>
</gene>
<evidence type="ECO:0008006" key="4">
    <source>
        <dbReference type="Google" id="ProtNLM"/>
    </source>
</evidence>
<dbReference type="EMBL" id="SHLY01000001">
    <property type="protein sequence ID" value="TAA48641.1"/>
    <property type="molecule type" value="Genomic_DNA"/>
</dbReference>
<dbReference type="RefSeq" id="WP_130565960.1">
    <property type="nucleotide sequence ID" value="NZ_SHLY01000001.1"/>
</dbReference>
<feature type="transmembrane region" description="Helical" evidence="1">
    <location>
        <begin position="70"/>
        <end position="96"/>
    </location>
</feature>
<protein>
    <recommendedName>
        <fullName evidence="4">DUF2269 family protein</fullName>
    </recommendedName>
</protein>
<keyword evidence="1" id="KW-0812">Transmembrane</keyword>
<feature type="transmembrane region" description="Helical" evidence="1">
    <location>
        <begin position="108"/>
        <end position="131"/>
    </location>
</feature>
<accession>A0ABY1WV60</accession>